<dbReference type="EMBL" id="AXOM01000026">
    <property type="protein sequence ID" value="ESS59098.1"/>
    <property type="molecule type" value="Genomic_DNA"/>
</dbReference>
<name>A0ABP2ZVD1_ENTCL</name>
<protein>
    <submittedName>
        <fullName evidence="1">Uncharacterized protein</fullName>
    </submittedName>
</protein>
<accession>A0ABP2ZVD1</accession>
<comment type="caution">
    <text evidence="1">The sequence shown here is derived from an EMBL/GenBank/DDBJ whole genome shotgun (WGS) entry which is preliminary data.</text>
</comment>
<keyword evidence="2" id="KW-1185">Reference proteome</keyword>
<evidence type="ECO:0000313" key="1">
    <source>
        <dbReference type="EMBL" id="ESS59098.1"/>
    </source>
</evidence>
<gene>
    <name evidence="1" type="ORF">EDP2_3832</name>
</gene>
<sequence length="81" mass="9100">MVSTTALRGEGFMSRAKAYNLKQAYQMATSGKYQQVELAFDVDADTFFMLTTNYGLSGAKIERHDRHFVLTLEQETSHTSG</sequence>
<organism evidence="1 2">
    <name type="scientific">Enterobacter cloacae S611</name>
    <dbReference type="NCBI Taxonomy" id="1399146"/>
    <lineage>
        <taxon>Bacteria</taxon>
        <taxon>Pseudomonadati</taxon>
        <taxon>Pseudomonadota</taxon>
        <taxon>Gammaproteobacteria</taxon>
        <taxon>Enterobacterales</taxon>
        <taxon>Enterobacteriaceae</taxon>
        <taxon>Enterobacter</taxon>
        <taxon>Enterobacter cloacae complex</taxon>
    </lineage>
</organism>
<proteinExistence type="predicted"/>
<dbReference type="Proteomes" id="UP000017834">
    <property type="component" value="Unassembled WGS sequence"/>
</dbReference>
<reference evidence="1 2" key="1">
    <citation type="journal article" date="2014" name="Genome Announc.">
        <title>Draft Genome Sequence of Enterobacter cloacae Strain S611.</title>
        <authorList>
            <person name="Wang D."/>
            <person name="Han C.S."/>
            <person name="Dichosa A.E."/>
            <person name="Gleasner C.D."/>
            <person name="Johnson S.L."/>
            <person name="Daligault H.E."/>
            <person name="Davenport K.W."/>
            <person name="Li P.E."/>
            <person name="Pierson E.A."/>
            <person name="Pierson L.S.III."/>
        </authorList>
    </citation>
    <scope>NUCLEOTIDE SEQUENCE [LARGE SCALE GENOMIC DNA]</scope>
    <source>
        <strain evidence="1 2">S611</strain>
    </source>
</reference>
<evidence type="ECO:0000313" key="2">
    <source>
        <dbReference type="Proteomes" id="UP000017834"/>
    </source>
</evidence>